<sequence>MLNELYDLSKSLDRLGVEVVSWHRFLKECPRGKSFFVDLGRDSNVTAIRPITDPDRLSNLRKYEKAAGYSFPSFNILPLWQFDEEQHRETAAKLRKSMGSKKRPPIEEASQQIAELVAVARSCWVDPNKKSGGRDAMDKVNGCVGSIVDDVAAIVEVSDTKASAPLHAIIERAKLLDGEQLHNRLSAWLVEQFAKPSDNSVTWFDLLFFASGKKPKSFSVVLELSEQHEFEYPVNHPAVFDHLNNCLQGSDASASDNSKALRPDAFAATDGGREKSFPTVKMSRFGNINIRAMSRESLCQVRYGVAESKSFPVAQTIRQQCKNALEWISRDQRKDVTWCDITSISGSPSILFAYPSHLPEQIPALAFLLNGDEDPTSLQTEGQFEACAETIAKALSGRKESEGSKEIVIFVLAKPDGFRTKVLYSHRCSESHLIKSAEDWQHGCLNIPEIQVRQFGREKGDKPQWRTPLIPFTTEIIGCLNTVWLRQGTHASSCKTVGVADSLSILLDHGETLNRTASNLLEVTLKNTIGLMLAVGQASRLGRVHAVARNQQKHQLLIPRILGLLLWKLGIPKGDYMKTPAFWVGRMLGLADQLHLQYCYHVRKGEIPPQLVGNSLMSTALSTPEHALSVLAERMRPYQAWAQTVHTGENVGLAKYLLSHLSAVSIQLAELDIPTRTNDSDRATMLLGYLSRPAKDTRTTNGENENDDSDQE</sequence>
<protein>
    <recommendedName>
        <fullName evidence="4">CRISPR-associated protein</fullName>
    </recommendedName>
</protein>
<organism evidence="2 3">
    <name type="scientific">Novipirellula herctigrandis</name>
    <dbReference type="NCBI Taxonomy" id="2527986"/>
    <lineage>
        <taxon>Bacteria</taxon>
        <taxon>Pseudomonadati</taxon>
        <taxon>Planctomycetota</taxon>
        <taxon>Planctomycetia</taxon>
        <taxon>Pirellulales</taxon>
        <taxon>Pirellulaceae</taxon>
        <taxon>Novipirellula</taxon>
    </lineage>
</organism>
<keyword evidence="3" id="KW-1185">Reference proteome</keyword>
<evidence type="ECO:0000313" key="3">
    <source>
        <dbReference type="Proteomes" id="UP000315010"/>
    </source>
</evidence>
<dbReference type="RefSeq" id="WP_146402803.1">
    <property type="nucleotide sequence ID" value="NZ_SJPJ01000001.1"/>
</dbReference>
<gene>
    <name evidence="2" type="ORF">CA13_63740</name>
</gene>
<dbReference type="EMBL" id="SJPJ01000001">
    <property type="protein sequence ID" value="TWT84893.1"/>
    <property type="molecule type" value="Genomic_DNA"/>
</dbReference>
<evidence type="ECO:0000313" key="2">
    <source>
        <dbReference type="EMBL" id="TWT84893.1"/>
    </source>
</evidence>
<feature type="region of interest" description="Disordered" evidence="1">
    <location>
        <begin position="689"/>
        <end position="712"/>
    </location>
</feature>
<accession>A0A5C5ZED2</accession>
<evidence type="ECO:0008006" key="4">
    <source>
        <dbReference type="Google" id="ProtNLM"/>
    </source>
</evidence>
<proteinExistence type="predicted"/>
<dbReference type="OrthoDB" id="5519144at2"/>
<dbReference type="Proteomes" id="UP000315010">
    <property type="component" value="Unassembled WGS sequence"/>
</dbReference>
<dbReference type="AlphaFoldDB" id="A0A5C5ZED2"/>
<evidence type="ECO:0000256" key="1">
    <source>
        <dbReference type="SAM" id="MobiDB-lite"/>
    </source>
</evidence>
<reference evidence="2 3" key="1">
    <citation type="submission" date="2019-02" db="EMBL/GenBank/DDBJ databases">
        <title>Deep-cultivation of Planctomycetes and their phenomic and genomic characterization uncovers novel biology.</title>
        <authorList>
            <person name="Wiegand S."/>
            <person name="Jogler M."/>
            <person name="Boedeker C."/>
            <person name="Pinto D."/>
            <person name="Vollmers J."/>
            <person name="Rivas-Marin E."/>
            <person name="Kohn T."/>
            <person name="Peeters S.H."/>
            <person name="Heuer A."/>
            <person name="Rast P."/>
            <person name="Oberbeckmann S."/>
            <person name="Bunk B."/>
            <person name="Jeske O."/>
            <person name="Meyerdierks A."/>
            <person name="Storesund J.E."/>
            <person name="Kallscheuer N."/>
            <person name="Luecker S."/>
            <person name="Lage O.M."/>
            <person name="Pohl T."/>
            <person name="Merkel B.J."/>
            <person name="Hornburger P."/>
            <person name="Mueller R.-W."/>
            <person name="Bruemmer F."/>
            <person name="Labrenz M."/>
            <person name="Spormann A.M."/>
            <person name="Op Den Camp H."/>
            <person name="Overmann J."/>
            <person name="Amann R."/>
            <person name="Jetten M.S.M."/>
            <person name="Mascher T."/>
            <person name="Medema M.H."/>
            <person name="Devos D.P."/>
            <person name="Kaster A.-K."/>
            <person name="Ovreas L."/>
            <person name="Rohde M."/>
            <person name="Galperin M.Y."/>
            <person name="Jogler C."/>
        </authorList>
    </citation>
    <scope>NUCLEOTIDE SEQUENCE [LARGE SCALE GENOMIC DNA]</scope>
    <source>
        <strain evidence="2 3">CA13</strain>
    </source>
</reference>
<comment type="caution">
    <text evidence="2">The sequence shown here is derived from an EMBL/GenBank/DDBJ whole genome shotgun (WGS) entry which is preliminary data.</text>
</comment>
<name>A0A5C5ZED2_9BACT</name>